<dbReference type="RefSeq" id="WP_232282242.1">
    <property type="nucleotide sequence ID" value="NZ_CBCSKM010000004.1"/>
</dbReference>
<name>A0ABU5PR46_9BACL</name>
<dbReference type="SUPFAM" id="SSF52821">
    <property type="entry name" value="Rhodanese/Cell cycle control phosphatase"/>
    <property type="match status" value="1"/>
</dbReference>
<dbReference type="PROSITE" id="PS50206">
    <property type="entry name" value="RHODANESE_3"/>
    <property type="match status" value="1"/>
</dbReference>
<dbReference type="InterPro" id="IPR001763">
    <property type="entry name" value="Rhodanese-like_dom"/>
</dbReference>
<sequence>MLTMAGGILLAAWIIGYVLRLVWPVSGLKFVEERALCGFDLPPQTKILDVRDASYYEECHLNGAINISLGRLPFVWAKELSSSDPVLIVADRRSAVIKAARILRRRGFRQLYALRGEACREGASRQHCLEKEPAC</sequence>
<dbReference type="Gene3D" id="3.40.250.10">
    <property type="entry name" value="Rhodanese-like domain"/>
    <property type="match status" value="1"/>
</dbReference>
<protein>
    <submittedName>
        <fullName evidence="2">Rhodanese-like domain-containing protein</fullName>
    </submittedName>
</protein>
<feature type="domain" description="Rhodanese" evidence="1">
    <location>
        <begin position="41"/>
        <end position="118"/>
    </location>
</feature>
<dbReference type="CDD" id="cd00158">
    <property type="entry name" value="RHOD"/>
    <property type="match status" value="1"/>
</dbReference>
<reference evidence="2 3" key="1">
    <citation type="submission" date="2023-12" db="EMBL/GenBank/DDBJ databases">
        <title>Whole genome sequencing of Paenibacillus phoenicis isolated from the Phoenix Mars Lander spacecraft assembly facility.</title>
        <authorList>
            <person name="Garcia A."/>
            <person name="Venkateswaran K."/>
        </authorList>
    </citation>
    <scope>NUCLEOTIDE SEQUENCE [LARGE SCALE GENOMIC DNA]</scope>
    <source>
        <strain evidence="2 3">3PO2SA</strain>
    </source>
</reference>
<keyword evidence="3" id="KW-1185">Reference proteome</keyword>
<dbReference type="Pfam" id="PF00581">
    <property type="entry name" value="Rhodanese"/>
    <property type="match status" value="1"/>
</dbReference>
<accession>A0ABU5PR46</accession>
<organism evidence="2 3">
    <name type="scientific">Paenibacillus phoenicis</name>
    <dbReference type="NCBI Taxonomy" id="554117"/>
    <lineage>
        <taxon>Bacteria</taxon>
        <taxon>Bacillati</taxon>
        <taxon>Bacillota</taxon>
        <taxon>Bacilli</taxon>
        <taxon>Bacillales</taxon>
        <taxon>Paenibacillaceae</taxon>
        <taxon>Paenibacillus</taxon>
    </lineage>
</organism>
<dbReference type="InterPro" id="IPR036873">
    <property type="entry name" value="Rhodanese-like_dom_sf"/>
</dbReference>
<evidence type="ECO:0000313" key="2">
    <source>
        <dbReference type="EMBL" id="MEA3572393.1"/>
    </source>
</evidence>
<dbReference type="Proteomes" id="UP001292216">
    <property type="component" value="Unassembled WGS sequence"/>
</dbReference>
<evidence type="ECO:0000259" key="1">
    <source>
        <dbReference type="PROSITE" id="PS50206"/>
    </source>
</evidence>
<gene>
    <name evidence="2" type="ORF">U9M73_20915</name>
</gene>
<proteinExistence type="predicted"/>
<dbReference type="EMBL" id="JAYERP010000001">
    <property type="protein sequence ID" value="MEA3572393.1"/>
    <property type="molecule type" value="Genomic_DNA"/>
</dbReference>
<comment type="caution">
    <text evidence="2">The sequence shown here is derived from an EMBL/GenBank/DDBJ whole genome shotgun (WGS) entry which is preliminary data.</text>
</comment>
<evidence type="ECO:0000313" key="3">
    <source>
        <dbReference type="Proteomes" id="UP001292216"/>
    </source>
</evidence>